<keyword evidence="3" id="KW-1185">Reference proteome</keyword>
<name>A0A388KRW7_CHABU</name>
<feature type="region of interest" description="Disordered" evidence="1">
    <location>
        <begin position="70"/>
        <end position="91"/>
    </location>
</feature>
<comment type="caution">
    <text evidence="2">The sequence shown here is derived from an EMBL/GenBank/DDBJ whole genome shotgun (WGS) entry which is preliminary data.</text>
</comment>
<dbReference type="PANTHER" id="PTHR33384:SF1">
    <property type="entry name" value="EXPRESSED PROTEIN"/>
    <property type="match status" value="1"/>
</dbReference>
<feature type="region of interest" description="Disordered" evidence="1">
    <location>
        <begin position="106"/>
        <end position="142"/>
    </location>
</feature>
<sequence length="142" mass="14542">MAKSRRRLSAIAIKEKNLRSDGEAGREILEIFLCKSGCNESTQPCSLPFLACSPPNRAANPVVHDARFLRSRSSGTGGGLPSSCLGGGGSAVSPAMTRVEGFAEGGGVAASATKNANTDSQRLPDSRSAMEGRVSAGTPGYA</sequence>
<evidence type="ECO:0000256" key="1">
    <source>
        <dbReference type="SAM" id="MobiDB-lite"/>
    </source>
</evidence>
<dbReference type="Proteomes" id="UP000265515">
    <property type="component" value="Unassembled WGS sequence"/>
</dbReference>
<proteinExistence type="predicted"/>
<reference evidence="2 3" key="1">
    <citation type="journal article" date="2018" name="Cell">
        <title>The Chara Genome: Secondary Complexity and Implications for Plant Terrestrialization.</title>
        <authorList>
            <person name="Nishiyama T."/>
            <person name="Sakayama H."/>
            <person name="Vries J.D."/>
            <person name="Buschmann H."/>
            <person name="Saint-Marcoux D."/>
            <person name="Ullrich K.K."/>
            <person name="Haas F.B."/>
            <person name="Vanderstraeten L."/>
            <person name="Becker D."/>
            <person name="Lang D."/>
            <person name="Vosolsobe S."/>
            <person name="Rombauts S."/>
            <person name="Wilhelmsson P.K.I."/>
            <person name="Janitza P."/>
            <person name="Kern R."/>
            <person name="Heyl A."/>
            <person name="Rumpler F."/>
            <person name="Villalobos L.I.A.C."/>
            <person name="Clay J.M."/>
            <person name="Skokan R."/>
            <person name="Toyoda A."/>
            <person name="Suzuki Y."/>
            <person name="Kagoshima H."/>
            <person name="Schijlen E."/>
            <person name="Tajeshwar N."/>
            <person name="Catarino B."/>
            <person name="Hetherington A.J."/>
            <person name="Saltykova A."/>
            <person name="Bonnot C."/>
            <person name="Breuninger H."/>
            <person name="Symeonidi A."/>
            <person name="Radhakrishnan G.V."/>
            <person name="Van Nieuwerburgh F."/>
            <person name="Deforce D."/>
            <person name="Chang C."/>
            <person name="Karol K.G."/>
            <person name="Hedrich R."/>
            <person name="Ulvskov P."/>
            <person name="Glockner G."/>
            <person name="Delwiche C.F."/>
            <person name="Petrasek J."/>
            <person name="Van de Peer Y."/>
            <person name="Friml J."/>
            <person name="Beilby M."/>
            <person name="Dolan L."/>
            <person name="Kohara Y."/>
            <person name="Sugano S."/>
            <person name="Fujiyama A."/>
            <person name="Delaux P.-M."/>
            <person name="Quint M."/>
            <person name="TheiBen G."/>
            <person name="Hagemann M."/>
            <person name="Harholt J."/>
            <person name="Dunand C."/>
            <person name="Zachgo S."/>
            <person name="Langdale J."/>
            <person name="Maumus F."/>
            <person name="Straeten D.V.D."/>
            <person name="Gould S.B."/>
            <person name="Rensing S.A."/>
        </authorList>
    </citation>
    <scope>NUCLEOTIDE SEQUENCE [LARGE SCALE GENOMIC DNA]</scope>
    <source>
        <strain evidence="2 3">S276</strain>
    </source>
</reference>
<organism evidence="2 3">
    <name type="scientific">Chara braunii</name>
    <name type="common">Braun's stonewort</name>
    <dbReference type="NCBI Taxonomy" id="69332"/>
    <lineage>
        <taxon>Eukaryota</taxon>
        <taxon>Viridiplantae</taxon>
        <taxon>Streptophyta</taxon>
        <taxon>Charophyceae</taxon>
        <taxon>Charales</taxon>
        <taxon>Characeae</taxon>
        <taxon>Chara</taxon>
    </lineage>
</organism>
<dbReference type="OrthoDB" id="1917254at2759"/>
<dbReference type="AlphaFoldDB" id="A0A388KRW7"/>
<feature type="compositionally biased region" description="Gly residues" evidence="1">
    <location>
        <begin position="75"/>
        <end position="90"/>
    </location>
</feature>
<dbReference type="PANTHER" id="PTHR33384">
    <property type="entry name" value="EXPRESSED PROTEIN"/>
    <property type="match status" value="1"/>
</dbReference>
<accession>A0A388KRW7</accession>
<dbReference type="Gramene" id="GBG72779">
    <property type="protein sequence ID" value="GBG72779"/>
    <property type="gene ID" value="CBR_g12347"/>
</dbReference>
<protein>
    <submittedName>
        <fullName evidence="2">Uncharacterized protein</fullName>
    </submittedName>
</protein>
<dbReference type="EMBL" id="BFEA01000172">
    <property type="protein sequence ID" value="GBG72779.1"/>
    <property type="molecule type" value="Genomic_DNA"/>
</dbReference>
<gene>
    <name evidence="2" type="ORF">CBR_g12347</name>
</gene>
<evidence type="ECO:0000313" key="2">
    <source>
        <dbReference type="EMBL" id="GBG72779.1"/>
    </source>
</evidence>
<evidence type="ECO:0000313" key="3">
    <source>
        <dbReference type="Proteomes" id="UP000265515"/>
    </source>
</evidence>